<feature type="chain" id="PRO_5005476829" description="Tll0287-like domain-containing protein" evidence="1">
    <location>
        <begin position="28"/>
        <end position="244"/>
    </location>
</feature>
<dbReference type="PATRIC" id="fig|42253.5.peg.1813"/>
<dbReference type="AlphaFoldDB" id="A0A0K2GBD9"/>
<sequence>MKVRMSSLIVGAGLCALVAGTPQSVRAGDEAETAELLIALLKAGRAVVSEHQALINDASKGNKGFTDEFVAHEIIEKFKAKTRVDLSRPSGIPQAPVLLSLLEAEREVVLEAQPVINKQGVAFKGFIPAVFARKSGEKFYKKTGIKLKLTGTDYRYPGNKPDDFEAEVLRMFADPRHPKGQQYAKATMVNGKPVMRVMDPEYAGATCLTCHGGPKGERDITGSKKEGWKEGELAGAISIVMPMR</sequence>
<accession>A0A0K2GBD9</accession>
<dbReference type="KEGG" id="nmv:NITMOv2_1843"/>
<evidence type="ECO:0000313" key="3">
    <source>
        <dbReference type="EMBL" id="ALA58263.1"/>
    </source>
</evidence>
<protein>
    <recommendedName>
        <fullName evidence="2">Tll0287-like domain-containing protein</fullName>
    </recommendedName>
</protein>
<evidence type="ECO:0000313" key="4">
    <source>
        <dbReference type="Proteomes" id="UP000069205"/>
    </source>
</evidence>
<keyword evidence="4" id="KW-1185">Reference proteome</keyword>
<feature type="domain" description="Tll0287-like" evidence="2">
    <location>
        <begin position="75"/>
        <end position="242"/>
    </location>
</feature>
<keyword evidence="1" id="KW-0732">Signal</keyword>
<dbReference type="OrthoDB" id="9789976at2"/>
<name>A0A0K2GBD9_NITMO</name>
<proteinExistence type="predicted"/>
<gene>
    <name evidence="3" type="ORF">NITMOv2_1843</name>
</gene>
<evidence type="ECO:0000259" key="2">
    <source>
        <dbReference type="Pfam" id="PF11845"/>
    </source>
</evidence>
<dbReference type="EMBL" id="CP011801">
    <property type="protein sequence ID" value="ALA58263.1"/>
    <property type="molecule type" value="Genomic_DNA"/>
</dbReference>
<dbReference type="RefSeq" id="WP_053379455.1">
    <property type="nucleotide sequence ID" value="NZ_CP011801.1"/>
</dbReference>
<dbReference type="STRING" id="42253.NITMOv2_1843"/>
<feature type="signal peptide" evidence="1">
    <location>
        <begin position="1"/>
        <end position="27"/>
    </location>
</feature>
<dbReference type="Pfam" id="PF11845">
    <property type="entry name" value="Tll0287-like"/>
    <property type="match status" value="1"/>
</dbReference>
<organism evidence="3 4">
    <name type="scientific">Nitrospira moscoviensis</name>
    <dbReference type="NCBI Taxonomy" id="42253"/>
    <lineage>
        <taxon>Bacteria</taxon>
        <taxon>Pseudomonadati</taxon>
        <taxon>Nitrospirota</taxon>
        <taxon>Nitrospiria</taxon>
        <taxon>Nitrospirales</taxon>
        <taxon>Nitrospiraceae</taxon>
        <taxon>Nitrospira</taxon>
    </lineage>
</organism>
<reference evidence="3 4" key="1">
    <citation type="journal article" date="2015" name="Proc. Natl. Acad. Sci. U.S.A.">
        <title>Expanded metabolic versatility of ubiquitous nitrite-oxidizing bacteria from the genus Nitrospira.</title>
        <authorList>
            <person name="Koch H."/>
            <person name="Lucker S."/>
            <person name="Albertsen M."/>
            <person name="Kitzinger K."/>
            <person name="Herbold C."/>
            <person name="Spieck E."/>
            <person name="Nielsen P.H."/>
            <person name="Wagner M."/>
            <person name="Daims H."/>
        </authorList>
    </citation>
    <scope>NUCLEOTIDE SEQUENCE [LARGE SCALE GENOMIC DNA]</scope>
    <source>
        <strain evidence="3 4">NSP M-1</strain>
    </source>
</reference>
<dbReference type="InterPro" id="IPR021796">
    <property type="entry name" value="Tll0287-like_dom"/>
</dbReference>
<dbReference type="Proteomes" id="UP000069205">
    <property type="component" value="Chromosome"/>
</dbReference>
<evidence type="ECO:0000256" key="1">
    <source>
        <dbReference type="SAM" id="SignalP"/>
    </source>
</evidence>